<dbReference type="Proteomes" id="UP000800097">
    <property type="component" value="Unassembled WGS sequence"/>
</dbReference>
<dbReference type="EMBL" id="ML986497">
    <property type="protein sequence ID" value="KAF2275518.1"/>
    <property type="molecule type" value="Genomic_DNA"/>
</dbReference>
<name>A0A6A6JHT3_WESOR</name>
<feature type="compositionally biased region" description="Basic and acidic residues" evidence="1">
    <location>
        <begin position="252"/>
        <end position="266"/>
    </location>
</feature>
<gene>
    <name evidence="2" type="ORF">EI97DRAFT_379326</name>
</gene>
<reference evidence="2" key="1">
    <citation type="journal article" date="2020" name="Stud. Mycol.">
        <title>101 Dothideomycetes genomes: a test case for predicting lifestyles and emergence of pathogens.</title>
        <authorList>
            <person name="Haridas S."/>
            <person name="Albert R."/>
            <person name="Binder M."/>
            <person name="Bloem J."/>
            <person name="Labutti K."/>
            <person name="Salamov A."/>
            <person name="Andreopoulos B."/>
            <person name="Baker S."/>
            <person name="Barry K."/>
            <person name="Bills G."/>
            <person name="Bluhm B."/>
            <person name="Cannon C."/>
            <person name="Castanera R."/>
            <person name="Culley D."/>
            <person name="Daum C."/>
            <person name="Ezra D."/>
            <person name="Gonzalez J."/>
            <person name="Henrissat B."/>
            <person name="Kuo A."/>
            <person name="Liang C."/>
            <person name="Lipzen A."/>
            <person name="Lutzoni F."/>
            <person name="Magnuson J."/>
            <person name="Mondo S."/>
            <person name="Nolan M."/>
            <person name="Ohm R."/>
            <person name="Pangilinan J."/>
            <person name="Park H.-J."/>
            <person name="Ramirez L."/>
            <person name="Alfaro M."/>
            <person name="Sun H."/>
            <person name="Tritt A."/>
            <person name="Yoshinaga Y."/>
            <person name="Zwiers L.-H."/>
            <person name="Turgeon B."/>
            <person name="Goodwin S."/>
            <person name="Spatafora J."/>
            <person name="Crous P."/>
            <person name="Grigoriev I."/>
        </authorList>
    </citation>
    <scope>NUCLEOTIDE SEQUENCE</scope>
    <source>
        <strain evidence="2">CBS 379.55</strain>
    </source>
</reference>
<organism evidence="2 3">
    <name type="scientific">Westerdykella ornata</name>
    <dbReference type="NCBI Taxonomy" id="318751"/>
    <lineage>
        <taxon>Eukaryota</taxon>
        <taxon>Fungi</taxon>
        <taxon>Dikarya</taxon>
        <taxon>Ascomycota</taxon>
        <taxon>Pezizomycotina</taxon>
        <taxon>Dothideomycetes</taxon>
        <taxon>Pleosporomycetidae</taxon>
        <taxon>Pleosporales</taxon>
        <taxon>Sporormiaceae</taxon>
        <taxon>Westerdykella</taxon>
    </lineage>
</organism>
<feature type="region of interest" description="Disordered" evidence="1">
    <location>
        <begin position="358"/>
        <end position="382"/>
    </location>
</feature>
<proteinExistence type="predicted"/>
<evidence type="ECO:0000313" key="3">
    <source>
        <dbReference type="Proteomes" id="UP000800097"/>
    </source>
</evidence>
<evidence type="ECO:0000313" key="2">
    <source>
        <dbReference type="EMBL" id="KAF2275518.1"/>
    </source>
</evidence>
<dbReference type="AlphaFoldDB" id="A0A6A6JHT3"/>
<keyword evidence="3" id="KW-1185">Reference proteome</keyword>
<sequence length="415" mass="47161">MPRCRGVDIELRSQFDIGQYAEYYPREQSYYDEAGIEGIAPPFYDPKTATVSVYVEAYQGSQFWICYSVLNPIPNNQFFLFKLYINTIPVVSWSCGQKEAWKGKTIFALFQREEKEEGEESRKIVEKRALHFTTPGQDDGRWKDLANVLDPNTCMEIRVFRAHGRTRIPREFQDYATTSYGRNQSGISLANAGRAGAGLPKRFYKFALVDPVDTPFVAFRYYYRTLEQLKHLGIFDHEVDDPTPSEGSSSGQDRRAKAPEQSHGLEDVFLSPPYNQNKQPARIRQDTGSTRAFELRRASEDDPHDDFVSRGHVCSGSAQPYRLSLPASLNFATLKQARPLPPVPNKKEPRPYYAVDRRLTRTPSPVQKTRDGISTPPPGQKRECTAAAFMGVVASAWKRRGMPTSESVSQMERQS</sequence>
<dbReference type="OrthoDB" id="436496at2759"/>
<feature type="region of interest" description="Disordered" evidence="1">
    <location>
        <begin position="237"/>
        <end position="289"/>
    </location>
</feature>
<accession>A0A6A6JHT3</accession>
<dbReference type="GeneID" id="54548881"/>
<protein>
    <submittedName>
        <fullName evidence="2">Uncharacterized protein</fullName>
    </submittedName>
</protein>
<evidence type="ECO:0000256" key="1">
    <source>
        <dbReference type="SAM" id="MobiDB-lite"/>
    </source>
</evidence>
<dbReference type="RefSeq" id="XP_033653057.1">
    <property type="nucleotide sequence ID" value="XM_033795706.1"/>
</dbReference>